<dbReference type="Proteomes" id="UP000753908">
    <property type="component" value="Unassembled WGS sequence"/>
</dbReference>
<keyword evidence="1" id="KW-0812">Transmembrane</keyword>
<feature type="transmembrane region" description="Helical" evidence="1">
    <location>
        <begin position="12"/>
        <end position="30"/>
    </location>
</feature>
<evidence type="ECO:0000313" key="3">
    <source>
        <dbReference type="Proteomes" id="UP000753908"/>
    </source>
</evidence>
<dbReference type="EMBL" id="JAHHIF010000008">
    <property type="protein sequence ID" value="MBW4544365.1"/>
    <property type="molecule type" value="Genomic_DNA"/>
</dbReference>
<keyword evidence="1" id="KW-1133">Transmembrane helix</keyword>
<reference evidence="2" key="2">
    <citation type="journal article" date="2022" name="Microbiol. Resour. Announc.">
        <title>Metagenome Sequencing to Explore Phylogenomics of Terrestrial Cyanobacteria.</title>
        <authorList>
            <person name="Ward R.D."/>
            <person name="Stajich J.E."/>
            <person name="Johansen J.R."/>
            <person name="Huntemann M."/>
            <person name="Clum A."/>
            <person name="Foster B."/>
            <person name="Foster B."/>
            <person name="Roux S."/>
            <person name="Palaniappan K."/>
            <person name="Varghese N."/>
            <person name="Mukherjee S."/>
            <person name="Reddy T.B.K."/>
            <person name="Daum C."/>
            <person name="Copeland A."/>
            <person name="Chen I.A."/>
            <person name="Ivanova N.N."/>
            <person name="Kyrpides N.C."/>
            <person name="Shapiro N."/>
            <person name="Eloe-Fadrosh E.A."/>
            <person name="Pietrasiak N."/>
        </authorList>
    </citation>
    <scope>NUCLEOTIDE SEQUENCE</scope>
    <source>
        <strain evidence="2">CPER-KK1</strain>
    </source>
</reference>
<dbReference type="AlphaFoldDB" id="A0A951U904"/>
<sequence>MRSKQLECRLGSRFLVAGLLAAGLLILAVYRLNLECVHRSATNGEQC</sequence>
<comment type="caution">
    <text evidence="2">The sequence shown here is derived from an EMBL/GenBank/DDBJ whole genome shotgun (WGS) entry which is preliminary data.</text>
</comment>
<proteinExistence type="predicted"/>
<protein>
    <submittedName>
        <fullName evidence="2">Uncharacterized protein</fullName>
    </submittedName>
</protein>
<accession>A0A951U904</accession>
<reference evidence="2" key="1">
    <citation type="submission" date="2021-05" db="EMBL/GenBank/DDBJ databases">
        <authorList>
            <person name="Pietrasiak N."/>
            <person name="Ward R."/>
            <person name="Stajich J.E."/>
            <person name="Kurbessoian T."/>
        </authorList>
    </citation>
    <scope>NUCLEOTIDE SEQUENCE</scope>
    <source>
        <strain evidence="2">CPER-KK1</strain>
    </source>
</reference>
<organism evidence="2 3">
    <name type="scientific">Symplocastrum torsivum CPER-KK1</name>
    <dbReference type="NCBI Taxonomy" id="450513"/>
    <lineage>
        <taxon>Bacteria</taxon>
        <taxon>Bacillati</taxon>
        <taxon>Cyanobacteriota</taxon>
        <taxon>Cyanophyceae</taxon>
        <taxon>Oscillatoriophycideae</taxon>
        <taxon>Oscillatoriales</taxon>
        <taxon>Microcoleaceae</taxon>
        <taxon>Symplocastrum</taxon>
    </lineage>
</organism>
<evidence type="ECO:0000313" key="2">
    <source>
        <dbReference type="EMBL" id="MBW4544365.1"/>
    </source>
</evidence>
<name>A0A951U904_9CYAN</name>
<keyword evidence="1" id="KW-0472">Membrane</keyword>
<evidence type="ECO:0000256" key="1">
    <source>
        <dbReference type="SAM" id="Phobius"/>
    </source>
</evidence>
<gene>
    <name evidence="2" type="ORF">KME25_07980</name>
</gene>